<feature type="domain" description="RING-CH-type" evidence="11">
    <location>
        <begin position="189"/>
        <end position="249"/>
    </location>
</feature>
<keyword evidence="2" id="KW-0808">Transferase</keyword>
<comment type="subcellular location">
    <subcellularLocation>
        <location evidence="1">Membrane</location>
        <topology evidence="1">Multi-pass membrane protein</topology>
    </subcellularLocation>
</comment>
<keyword evidence="3 10" id="KW-0812">Transmembrane</keyword>
<dbReference type="KEGG" id="obi:106874724"/>
<keyword evidence="8 10" id="KW-1133">Transmembrane helix</keyword>
<dbReference type="PROSITE" id="PS51292">
    <property type="entry name" value="ZF_RING_CH"/>
    <property type="match status" value="1"/>
</dbReference>
<keyword evidence="7" id="KW-0862">Zinc</keyword>
<evidence type="ECO:0000256" key="2">
    <source>
        <dbReference type="ARBA" id="ARBA00022679"/>
    </source>
</evidence>
<dbReference type="PANTHER" id="PTHR46065:SF3">
    <property type="entry name" value="FI20425P1"/>
    <property type="match status" value="1"/>
</dbReference>
<keyword evidence="9 10" id="KW-0472">Membrane</keyword>
<keyword evidence="5" id="KW-0863">Zinc-finger</keyword>
<feature type="transmembrane region" description="Helical" evidence="10">
    <location>
        <begin position="307"/>
        <end position="331"/>
    </location>
</feature>
<dbReference type="GO" id="GO:0016020">
    <property type="term" value="C:membrane"/>
    <property type="evidence" value="ECO:0007669"/>
    <property type="project" value="UniProtKB-SubCell"/>
</dbReference>
<dbReference type="PANTHER" id="PTHR46065">
    <property type="entry name" value="E3 UBIQUITIN-PROTEIN LIGASE MARCH 2/3 FAMILY MEMBER"/>
    <property type="match status" value="1"/>
</dbReference>
<sequence length="416" mass="47271">MNHQGNVTLQLQYEYSRDESRSNITALNTVENFIDQDVGSEVRSFPTLPPEMIFSPHTSRRNTIQDVITTVNESQEALSDGKEQLIINIEPTSPVMTDNQDVITASSLTKDTNTSEIDIKNNFVVKYHPHLEDAEKLSGTAPNVKDKSISVVPFGEREELSEYVHTDFQSIKTGHCDNISLSTSSDGDRSKDDTPCCRICHGSSSAGQLLSPCYCKGTQGQVHIKCLEHWLSCTGRTKCELCGYQFEFTEQSKSFSEFILCPGNRYVKNLLFCDILCFILVTPLTLASVSLVIATAALLDWKASMEVIGLILFAVFVIFLYIFWLITALRFQRNMWRHWKFRNRVVRIKFEKCKTSNSSRSSPWRNFRNLDRLRNDAEDTVCSTFQNNQRPDSSNVQIWCSANSQILVIPREPLES</sequence>
<name>A0A0L8GUD9_OCTBM</name>
<dbReference type="GO" id="GO:0008270">
    <property type="term" value="F:zinc ion binding"/>
    <property type="evidence" value="ECO:0007669"/>
    <property type="project" value="UniProtKB-KW"/>
</dbReference>
<dbReference type="SUPFAM" id="SSF57850">
    <property type="entry name" value="RING/U-box"/>
    <property type="match status" value="1"/>
</dbReference>
<dbReference type="InterPro" id="IPR011016">
    <property type="entry name" value="Znf_RING-CH"/>
</dbReference>
<feature type="transmembrane region" description="Helical" evidence="10">
    <location>
        <begin position="275"/>
        <end position="301"/>
    </location>
</feature>
<dbReference type="Gene3D" id="3.30.40.10">
    <property type="entry name" value="Zinc/RING finger domain, C3HC4 (zinc finger)"/>
    <property type="match status" value="1"/>
</dbReference>
<dbReference type="EMBL" id="KQ420388">
    <property type="protein sequence ID" value="KOF80449.1"/>
    <property type="molecule type" value="Genomic_DNA"/>
</dbReference>
<evidence type="ECO:0000256" key="3">
    <source>
        <dbReference type="ARBA" id="ARBA00022692"/>
    </source>
</evidence>
<keyword evidence="4" id="KW-0479">Metal-binding</keyword>
<protein>
    <recommendedName>
        <fullName evidence="11">RING-CH-type domain-containing protein</fullName>
    </recommendedName>
</protein>
<evidence type="ECO:0000256" key="8">
    <source>
        <dbReference type="ARBA" id="ARBA00022989"/>
    </source>
</evidence>
<evidence type="ECO:0000256" key="7">
    <source>
        <dbReference type="ARBA" id="ARBA00022833"/>
    </source>
</evidence>
<evidence type="ECO:0000256" key="9">
    <source>
        <dbReference type="ARBA" id="ARBA00023136"/>
    </source>
</evidence>
<dbReference type="AlphaFoldDB" id="A0A0L8GUD9"/>
<dbReference type="Pfam" id="PF12906">
    <property type="entry name" value="RINGv"/>
    <property type="match status" value="1"/>
</dbReference>
<evidence type="ECO:0000259" key="11">
    <source>
        <dbReference type="PROSITE" id="PS51292"/>
    </source>
</evidence>
<evidence type="ECO:0000256" key="6">
    <source>
        <dbReference type="ARBA" id="ARBA00022786"/>
    </source>
</evidence>
<organism evidence="12">
    <name type="scientific">Octopus bimaculoides</name>
    <name type="common">California two-spotted octopus</name>
    <dbReference type="NCBI Taxonomy" id="37653"/>
    <lineage>
        <taxon>Eukaryota</taxon>
        <taxon>Metazoa</taxon>
        <taxon>Spiralia</taxon>
        <taxon>Lophotrochozoa</taxon>
        <taxon>Mollusca</taxon>
        <taxon>Cephalopoda</taxon>
        <taxon>Coleoidea</taxon>
        <taxon>Octopodiformes</taxon>
        <taxon>Octopoda</taxon>
        <taxon>Incirrata</taxon>
        <taxon>Octopodidae</taxon>
        <taxon>Octopus</taxon>
    </lineage>
</organism>
<evidence type="ECO:0000256" key="10">
    <source>
        <dbReference type="SAM" id="Phobius"/>
    </source>
</evidence>
<reference evidence="12" key="1">
    <citation type="submission" date="2015-07" db="EMBL/GenBank/DDBJ databases">
        <title>MeaNS - Measles Nucleotide Surveillance Program.</title>
        <authorList>
            <person name="Tran T."/>
            <person name="Druce J."/>
        </authorList>
    </citation>
    <scope>NUCLEOTIDE SEQUENCE</scope>
    <source>
        <strain evidence="12">UCB-OBI-ISO-001</strain>
        <tissue evidence="12">Gonad</tissue>
    </source>
</reference>
<keyword evidence="6" id="KW-0833">Ubl conjugation pathway</keyword>
<gene>
    <name evidence="12" type="ORF">OCBIM_22027887mg</name>
</gene>
<dbReference type="SMART" id="SM00744">
    <property type="entry name" value="RINGv"/>
    <property type="match status" value="1"/>
</dbReference>
<evidence type="ECO:0000313" key="12">
    <source>
        <dbReference type="EMBL" id="KOF80449.1"/>
    </source>
</evidence>
<dbReference type="OrthoDB" id="273089at2759"/>
<proteinExistence type="predicted"/>
<dbReference type="GO" id="GO:0016567">
    <property type="term" value="P:protein ubiquitination"/>
    <property type="evidence" value="ECO:0007669"/>
    <property type="project" value="TreeGrafter"/>
</dbReference>
<dbReference type="InterPro" id="IPR013083">
    <property type="entry name" value="Znf_RING/FYVE/PHD"/>
</dbReference>
<dbReference type="STRING" id="37653.A0A0L8GUD9"/>
<accession>A0A0L8GUD9</accession>
<evidence type="ECO:0000256" key="4">
    <source>
        <dbReference type="ARBA" id="ARBA00022723"/>
    </source>
</evidence>
<dbReference type="GO" id="GO:0004842">
    <property type="term" value="F:ubiquitin-protein transferase activity"/>
    <property type="evidence" value="ECO:0007669"/>
    <property type="project" value="TreeGrafter"/>
</dbReference>
<evidence type="ECO:0000256" key="5">
    <source>
        <dbReference type="ARBA" id="ARBA00022771"/>
    </source>
</evidence>
<evidence type="ECO:0000256" key="1">
    <source>
        <dbReference type="ARBA" id="ARBA00004141"/>
    </source>
</evidence>
<dbReference type="OMA" id="RICHCDE"/>